<dbReference type="SUPFAM" id="SSF143437">
    <property type="entry name" value="THUMP domain-like"/>
    <property type="match status" value="1"/>
</dbReference>
<feature type="domain" description="THUMP" evidence="9">
    <location>
        <begin position="1"/>
        <end position="74"/>
    </location>
</feature>
<sequence length="262" mass="29420">DVDEIKKYAVENSVEAKGSVAVRCKNRSDGTDSRSIIKVLAKIYTKNRKVSLEKPDVEIRSIITDSNVYVGIKKAEINRTAFEERKVQHRPFFSPISLHPKLARALVNLSMVKKGETILDPFCGTGGIVLEAGLMGVNVIGSDIEDKMIEGCKKTLDAYNVKNYKLFCLDIGEINNHAPKIDAVVTDLPYGKSTTTKGEKIENLYKRAFENISRVMRKDAIAVIGLSNEDMIAIGKEYLSFVEKHDFKAHRSLTRYFVIFKK</sequence>
<protein>
    <recommendedName>
        <fullName evidence="9">THUMP domain-containing protein</fullName>
    </recommendedName>
</protein>
<dbReference type="EMBL" id="BARS01011374">
    <property type="protein sequence ID" value="GAF89198.1"/>
    <property type="molecule type" value="Genomic_DNA"/>
</dbReference>
<evidence type="ECO:0000256" key="5">
    <source>
        <dbReference type="ARBA" id="ARBA00022679"/>
    </source>
</evidence>
<reference evidence="10" key="1">
    <citation type="journal article" date="2014" name="Front. Microbiol.">
        <title>High frequency of phylogenetically diverse reductive dehalogenase-homologous genes in deep subseafloor sedimentary metagenomes.</title>
        <authorList>
            <person name="Kawai M."/>
            <person name="Futagami T."/>
            <person name="Toyoda A."/>
            <person name="Takaki Y."/>
            <person name="Nishi S."/>
            <person name="Hori S."/>
            <person name="Arai W."/>
            <person name="Tsubouchi T."/>
            <person name="Morono Y."/>
            <person name="Uchiyama I."/>
            <person name="Ito T."/>
            <person name="Fujiyama A."/>
            <person name="Inagaki F."/>
            <person name="Takami H."/>
        </authorList>
    </citation>
    <scope>NUCLEOTIDE SEQUENCE</scope>
    <source>
        <strain evidence="10">Expedition CK06-06</strain>
    </source>
</reference>
<dbReference type="PROSITE" id="PS51165">
    <property type="entry name" value="THUMP"/>
    <property type="match status" value="1"/>
</dbReference>
<dbReference type="InterPro" id="IPR004114">
    <property type="entry name" value="THUMP_dom"/>
</dbReference>
<keyword evidence="8" id="KW-0694">RNA-binding</keyword>
<dbReference type="PANTHER" id="PTHR14911">
    <property type="entry name" value="THUMP DOMAIN-CONTAINING"/>
    <property type="match status" value="1"/>
</dbReference>
<proteinExistence type="predicted"/>
<keyword evidence="5" id="KW-0808">Transferase</keyword>
<dbReference type="Pfam" id="PF01170">
    <property type="entry name" value="UPF0020"/>
    <property type="match status" value="1"/>
</dbReference>
<name>X0T6S5_9ZZZZ</name>
<evidence type="ECO:0000256" key="6">
    <source>
        <dbReference type="ARBA" id="ARBA00022691"/>
    </source>
</evidence>
<keyword evidence="6" id="KW-0949">S-adenosyl-L-methionine</keyword>
<dbReference type="Gene3D" id="3.40.50.150">
    <property type="entry name" value="Vaccinia Virus protein VP39"/>
    <property type="match status" value="1"/>
</dbReference>
<evidence type="ECO:0000256" key="3">
    <source>
        <dbReference type="ARBA" id="ARBA00022555"/>
    </source>
</evidence>
<dbReference type="PANTHER" id="PTHR14911:SF21">
    <property type="entry name" value="N2-METHYLGUANOSINE TRNA METHYLTRANSFERASE"/>
    <property type="match status" value="1"/>
</dbReference>
<feature type="non-terminal residue" evidence="10">
    <location>
        <position position="1"/>
    </location>
</feature>
<dbReference type="GO" id="GO:0016423">
    <property type="term" value="F:tRNA (guanine) methyltransferase activity"/>
    <property type="evidence" value="ECO:0007669"/>
    <property type="project" value="TreeGrafter"/>
</dbReference>
<keyword evidence="3" id="KW-0820">tRNA-binding</keyword>
<evidence type="ECO:0000256" key="4">
    <source>
        <dbReference type="ARBA" id="ARBA00022603"/>
    </source>
</evidence>
<evidence type="ECO:0000259" key="9">
    <source>
        <dbReference type="PROSITE" id="PS51165"/>
    </source>
</evidence>
<dbReference type="SUPFAM" id="SSF53335">
    <property type="entry name" value="S-adenosyl-L-methionine-dependent methyltransferases"/>
    <property type="match status" value="1"/>
</dbReference>
<dbReference type="InterPro" id="IPR029063">
    <property type="entry name" value="SAM-dependent_MTases_sf"/>
</dbReference>
<dbReference type="FunFam" id="3.40.50.150:FF:000251">
    <property type="entry name" value="Putative RNA methylase"/>
    <property type="match status" value="1"/>
</dbReference>
<evidence type="ECO:0000256" key="2">
    <source>
        <dbReference type="ARBA" id="ARBA00022490"/>
    </source>
</evidence>
<evidence type="ECO:0000256" key="7">
    <source>
        <dbReference type="ARBA" id="ARBA00022694"/>
    </source>
</evidence>
<keyword evidence="2" id="KW-0963">Cytoplasm</keyword>
<comment type="caution">
    <text evidence="10">The sequence shown here is derived from an EMBL/GenBank/DDBJ whole genome shotgun (WGS) entry which is preliminary data.</text>
</comment>
<evidence type="ECO:0000256" key="8">
    <source>
        <dbReference type="ARBA" id="ARBA00022884"/>
    </source>
</evidence>
<evidence type="ECO:0000256" key="1">
    <source>
        <dbReference type="ARBA" id="ARBA00004496"/>
    </source>
</evidence>
<comment type="subcellular location">
    <subcellularLocation>
        <location evidence="1">Cytoplasm</location>
    </subcellularLocation>
</comment>
<keyword evidence="7" id="KW-0819">tRNA processing</keyword>
<dbReference type="GO" id="GO:0030488">
    <property type="term" value="P:tRNA methylation"/>
    <property type="evidence" value="ECO:0007669"/>
    <property type="project" value="TreeGrafter"/>
</dbReference>
<keyword evidence="4" id="KW-0489">Methyltransferase</keyword>
<dbReference type="GO" id="GO:0000049">
    <property type="term" value="F:tRNA binding"/>
    <property type="evidence" value="ECO:0007669"/>
    <property type="project" value="UniProtKB-KW"/>
</dbReference>
<dbReference type="InterPro" id="IPR000241">
    <property type="entry name" value="RlmKL-like_Mtase"/>
</dbReference>
<accession>X0T6S5</accession>
<dbReference type="CDD" id="cd02440">
    <property type="entry name" value="AdoMet_MTases"/>
    <property type="match status" value="1"/>
</dbReference>
<dbReference type="InterPro" id="IPR053943">
    <property type="entry name" value="RlmKL-like_Mtase_CS"/>
</dbReference>
<organism evidence="10">
    <name type="scientific">marine sediment metagenome</name>
    <dbReference type="NCBI Taxonomy" id="412755"/>
    <lineage>
        <taxon>unclassified sequences</taxon>
        <taxon>metagenomes</taxon>
        <taxon>ecological metagenomes</taxon>
    </lineage>
</organism>
<dbReference type="GO" id="GO:0005737">
    <property type="term" value="C:cytoplasm"/>
    <property type="evidence" value="ECO:0007669"/>
    <property type="project" value="UniProtKB-SubCell"/>
</dbReference>
<evidence type="ECO:0000313" key="10">
    <source>
        <dbReference type="EMBL" id="GAF89198.1"/>
    </source>
</evidence>
<gene>
    <name evidence="10" type="ORF">S01H1_20706</name>
</gene>
<dbReference type="AlphaFoldDB" id="X0T6S5"/>
<dbReference type="PROSITE" id="PS01261">
    <property type="entry name" value="UPF0020"/>
    <property type="match status" value="1"/>
</dbReference>